<dbReference type="Gene3D" id="3.40.50.720">
    <property type="entry name" value="NAD(P)-binding Rossmann-like Domain"/>
    <property type="match status" value="1"/>
</dbReference>
<evidence type="ECO:0000313" key="1">
    <source>
        <dbReference type="EMBL" id="KAK1735774.1"/>
    </source>
</evidence>
<name>A0AAD8XXN3_9STRA</name>
<dbReference type="InterPro" id="IPR002347">
    <property type="entry name" value="SDR_fam"/>
</dbReference>
<organism evidence="1 2">
    <name type="scientific">Skeletonema marinoi</name>
    <dbReference type="NCBI Taxonomy" id="267567"/>
    <lineage>
        <taxon>Eukaryota</taxon>
        <taxon>Sar</taxon>
        <taxon>Stramenopiles</taxon>
        <taxon>Ochrophyta</taxon>
        <taxon>Bacillariophyta</taxon>
        <taxon>Coscinodiscophyceae</taxon>
        <taxon>Thalassiosirophycidae</taxon>
        <taxon>Thalassiosirales</taxon>
        <taxon>Skeletonemataceae</taxon>
        <taxon>Skeletonema</taxon>
        <taxon>Skeletonema marinoi-dohrnii complex</taxon>
    </lineage>
</organism>
<accession>A0AAD8XXN3</accession>
<evidence type="ECO:0000313" key="2">
    <source>
        <dbReference type="Proteomes" id="UP001224775"/>
    </source>
</evidence>
<comment type="caution">
    <text evidence="1">The sequence shown here is derived from an EMBL/GenBank/DDBJ whole genome shotgun (WGS) entry which is preliminary data.</text>
</comment>
<protein>
    <submittedName>
        <fullName evidence="1">Rossmann-fold NAD(P)-binding domain-containing protein</fullName>
    </submittedName>
</protein>
<keyword evidence="2" id="KW-1185">Reference proteome</keyword>
<dbReference type="PANTHER" id="PTHR43975">
    <property type="entry name" value="ZGC:101858"/>
    <property type="match status" value="1"/>
</dbReference>
<dbReference type="SUPFAM" id="SSF51735">
    <property type="entry name" value="NAD(P)-binding Rossmann-fold domains"/>
    <property type="match status" value="1"/>
</dbReference>
<gene>
    <name evidence="1" type="ORF">QTG54_013480</name>
</gene>
<dbReference type="InterPro" id="IPR036291">
    <property type="entry name" value="NAD(P)-bd_dom_sf"/>
</dbReference>
<dbReference type="Pfam" id="PF13561">
    <property type="entry name" value="adh_short_C2"/>
    <property type="match status" value="1"/>
</dbReference>
<dbReference type="PANTHER" id="PTHR43975:SF2">
    <property type="entry name" value="EG:BACR7A4.14 PROTEIN-RELATED"/>
    <property type="match status" value="1"/>
</dbReference>
<dbReference type="PRINTS" id="PR00081">
    <property type="entry name" value="GDHRDH"/>
</dbReference>
<dbReference type="EMBL" id="JATAAI010000032">
    <property type="protein sequence ID" value="KAK1735774.1"/>
    <property type="molecule type" value="Genomic_DNA"/>
</dbReference>
<sequence>MGGVFVGLSSIAGSLGGHSNAAIYAICKAAVDNMAIKQLALEYAESGVRVYSVAPGLMDTPAIHSLGSSEDQIKKFLQDVGSSHAMKRHAKPSECGELIAFLASERASFMTGDPIYVDGGAMLRTSLGDAIKPFFVRK</sequence>
<dbReference type="AlphaFoldDB" id="A0AAD8XXN3"/>
<reference evidence="1" key="1">
    <citation type="submission" date="2023-06" db="EMBL/GenBank/DDBJ databases">
        <title>Survivors Of The Sea: Transcriptome response of Skeletonema marinoi to long-term dormancy.</title>
        <authorList>
            <person name="Pinder M.I.M."/>
            <person name="Kourtchenko O."/>
            <person name="Robertson E.K."/>
            <person name="Larsson T."/>
            <person name="Maumus F."/>
            <person name="Osuna-Cruz C.M."/>
            <person name="Vancaester E."/>
            <person name="Stenow R."/>
            <person name="Vandepoele K."/>
            <person name="Ploug H."/>
            <person name="Bruchert V."/>
            <person name="Godhe A."/>
            <person name="Topel M."/>
        </authorList>
    </citation>
    <scope>NUCLEOTIDE SEQUENCE</scope>
    <source>
        <strain evidence="1">R05AC</strain>
    </source>
</reference>
<dbReference type="Proteomes" id="UP001224775">
    <property type="component" value="Unassembled WGS sequence"/>
</dbReference>
<proteinExistence type="predicted"/>